<keyword evidence="3" id="KW-1185">Reference proteome</keyword>
<accession>A0ABV7FPY1</accession>
<evidence type="ECO:0000313" key="2">
    <source>
        <dbReference type="EMBL" id="MFC3121419.1"/>
    </source>
</evidence>
<protein>
    <recommendedName>
        <fullName evidence="4">Molecular chaperone</fullName>
    </recommendedName>
</protein>
<gene>
    <name evidence="2" type="ORF">ACFOHL_07280</name>
</gene>
<evidence type="ECO:0000313" key="3">
    <source>
        <dbReference type="Proteomes" id="UP001595478"/>
    </source>
</evidence>
<dbReference type="InterPro" id="IPR013783">
    <property type="entry name" value="Ig-like_fold"/>
</dbReference>
<reference evidence="3" key="1">
    <citation type="journal article" date="2019" name="Int. J. Syst. Evol. Microbiol.">
        <title>The Global Catalogue of Microorganisms (GCM) 10K type strain sequencing project: providing services to taxonomists for standard genome sequencing and annotation.</title>
        <authorList>
            <consortium name="The Broad Institute Genomics Platform"/>
            <consortium name="The Broad Institute Genome Sequencing Center for Infectious Disease"/>
            <person name="Wu L."/>
            <person name="Ma J."/>
        </authorList>
    </citation>
    <scope>NUCLEOTIDE SEQUENCE [LARGE SCALE GENOMIC DNA]</scope>
    <source>
        <strain evidence="3">KCTC 52473</strain>
    </source>
</reference>
<proteinExistence type="predicted"/>
<name>A0ABV7FPY1_9ALTE</name>
<dbReference type="EMBL" id="JBHRSW010000011">
    <property type="protein sequence ID" value="MFC3121419.1"/>
    <property type="molecule type" value="Genomic_DNA"/>
</dbReference>
<dbReference type="InterPro" id="IPR008962">
    <property type="entry name" value="PapD-like_sf"/>
</dbReference>
<organism evidence="2 3">
    <name type="scientific">Agaribacter flavus</name>
    <dbReference type="NCBI Taxonomy" id="1902781"/>
    <lineage>
        <taxon>Bacteria</taxon>
        <taxon>Pseudomonadati</taxon>
        <taxon>Pseudomonadota</taxon>
        <taxon>Gammaproteobacteria</taxon>
        <taxon>Alteromonadales</taxon>
        <taxon>Alteromonadaceae</taxon>
        <taxon>Agaribacter</taxon>
    </lineage>
</organism>
<evidence type="ECO:0000256" key="1">
    <source>
        <dbReference type="SAM" id="SignalP"/>
    </source>
</evidence>
<dbReference type="RefSeq" id="WP_376919558.1">
    <property type="nucleotide sequence ID" value="NZ_JBHRSW010000011.1"/>
</dbReference>
<feature type="chain" id="PRO_5046988341" description="Molecular chaperone" evidence="1">
    <location>
        <begin position="24"/>
        <end position="251"/>
    </location>
</feature>
<comment type="caution">
    <text evidence="2">The sequence shown here is derived from an EMBL/GenBank/DDBJ whole genome shotgun (WGS) entry which is preliminary data.</text>
</comment>
<dbReference type="Proteomes" id="UP001595478">
    <property type="component" value="Unassembled WGS sequence"/>
</dbReference>
<dbReference type="Gene3D" id="2.60.40.10">
    <property type="entry name" value="Immunoglobulins"/>
    <property type="match status" value="1"/>
</dbReference>
<dbReference type="SUPFAM" id="SSF49354">
    <property type="entry name" value="PapD-like"/>
    <property type="match status" value="1"/>
</dbReference>
<feature type="signal peptide" evidence="1">
    <location>
        <begin position="1"/>
        <end position="23"/>
    </location>
</feature>
<keyword evidence="1" id="KW-0732">Signal</keyword>
<sequence length="251" mass="27708">MLLTRFCAVICVLVTLYAGTASANLAMSKNRLVFDSNQRSDALQLRNTGSVPMSFSTDLLLVEMNQFGAVKKVDTLANSAIGMVRFSPKRGSLQPGEKQVIRFSIRRPRDLVDGEYRAVFSMKSSPDLRAAGSISLKPTMSYNMPLIVRHGEVHAKTSLQRPRLVNVGDTPHVEFWQTLDGNRSLFGNFIITDNTDKEVGVLNGVAVYTSLAERRIRIPLNINSAASKINIEYQEVAEFGGNLRSAIDLTL</sequence>
<evidence type="ECO:0008006" key="4">
    <source>
        <dbReference type="Google" id="ProtNLM"/>
    </source>
</evidence>